<dbReference type="Proteomes" id="UP000809273">
    <property type="component" value="Unassembled WGS sequence"/>
</dbReference>
<proteinExistence type="predicted"/>
<accession>A0A9D8KDU0</accession>
<dbReference type="EMBL" id="JAFGIX010000030">
    <property type="protein sequence ID" value="MBN1572844.1"/>
    <property type="molecule type" value="Genomic_DNA"/>
</dbReference>
<gene>
    <name evidence="1" type="ORF">JW984_06560</name>
</gene>
<sequence length="512" mass="54539">MFVSKSCLKSICSGFKAMSLSLFLTLLFLTAFTLVSLLFPVGADATNPETVISRHISAVGGRGKIKSVDSFAISGTADFYGIPGTVTIRGIYKDYFEVKIENEIFEAVWFRSPAGVFVKTADGAVNKLSGLDSESLYALSAVFNYAYIKDMTIPLMPEREDDPEVFTMDTGANFGTEIRLDPETHLIKGLAMETGGGKFEVSFEDYKSMAGVKFPGRLIFAGKTTMVLNVESLKLNPGLKACDFPPPVESGGASFTDGAEAVELILSKIKGKGGEYIALNVNIGGIGKKFILDTGWGSLPAVDAGRGDCPGEIFDHRTDSGGAPFCVTRPLDLTLGLMRKKLEITSALFATEELGMIVGERGVSVKGVIGYTLMAKNPVRLDLAGGKLTIYDRKGFTPPEGARKLRIAVDGGVPLVSGVVDGVSGSFAVDTGFGGFGFIVKKEGVEGEGDAYAAGSLNIGGMVFENVDLDQVSRRDCLPESTVGGLGLSFLERYDLIFDYEGGVLYLIPLKE</sequence>
<comment type="caution">
    <text evidence="1">The sequence shown here is derived from an EMBL/GenBank/DDBJ whole genome shotgun (WGS) entry which is preliminary data.</text>
</comment>
<reference evidence="1" key="1">
    <citation type="journal article" date="2021" name="Environ. Microbiol.">
        <title>Genomic characterization of three novel Desulfobacterota classes expand the metabolic and phylogenetic diversity of the phylum.</title>
        <authorList>
            <person name="Murphy C.L."/>
            <person name="Biggerstaff J."/>
            <person name="Eichhorn A."/>
            <person name="Ewing E."/>
            <person name="Shahan R."/>
            <person name="Soriano D."/>
            <person name="Stewart S."/>
            <person name="VanMol K."/>
            <person name="Walker R."/>
            <person name="Walters P."/>
            <person name="Elshahed M.S."/>
            <person name="Youssef N.H."/>
        </authorList>
    </citation>
    <scope>NUCLEOTIDE SEQUENCE</scope>
    <source>
        <strain evidence="1">Zod_Metabat.24</strain>
    </source>
</reference>
<evidence type="ECO:0000313" key="1">
    <source>
        <dbReference type="EMBL" id="MBN1572844.1"/>
    </source>
</evidence>
<organism evidence="1 2">
    <name type="scientific">Candidatus Zymogenus saltonus</name>
    <dbReference type="NCBI Taxonomy" id="2844893"/>
    <lineage>
        <taxon>Bacteria</taxon>
        <taxon>Deltaproteobacteria</taxon>
        <taxon>Candidatus Zymogenia</taxon>
        <taxon>Candidatus Zymogeniales</taxon>
        <taxon>Candidatus Zymogenaceae</taxon>
        <taxon>Candidatus Zymogenus</taxon>
    </lineage>
</organism>
<reference evidence="1" key="2">
    <citation type="submission" date="2021-01" db="EMBL/GenBank/DDBJ databases">
        <authorList>
            <person name="Hahn C.R."/>
            <person name="Youssef N.H."/>
            <person name="Elshahed M."/>
        </authorList>
    </citation>
    <scope>NUCLEOTIDE SEQUENCE</scope>
    <source>
        <strain evidence="1">Zod_Metabat.24</strain>
    </source>
</reference>
<dbReference type="AlphaFoldDB" id="A0A9D8KDU0"/>
<protein>
    <submittedName>
        <fullName evidence="1">Uncharacterized protein</fullName>
    </submittedName>
</protein>
<evidence type="ECO:0000313" key="2">
    <source>
        <dbReference type="Proteomes" id="UP000809273"/>
    </source>
</evidence>
<name>A0A9D8KDU0_9DELT</name>